<dbReference type="Pfam" id="PF09374">
    <property type="entry name" value="PG_binding_3"/>
    <property type="match status" value="1"/>
</dbReference>
<evidence type="ECO:0000313" key="4">
    <source>
        <dbReference type="EMBL" id="TWI32727.1"/>
    </source>
</evidence>
<gene>
    <name evidence="4" type="ORF">IQ24_02602</name>
</gene>
<dbReference type="CDD" id="cd13926">
    <property type="entry name" value="N-acetylmuramidase_GH108"/>
    <property type="match status" value="1"/>
</dbReference>
<evidence type="ECO:0000259" key="2">
    <source>
        <dbReference type="Pfam" id="PF05838"/>
    </source>
</evidence>
<evidence type="ECO:0000256" key="1">
    <source>
        <dbReference type="SAM" id="Phobius"/>
    </source>
</evidence>
<dbReference type="InterPro" id="IPR008565">
    <property type="entry name" value="TtsA-like_GH18_dom"/>
</dbReference>
<organism evidence="4 5">
    <name type="scientific">Paracoccus sulfuroxidans</name>
    <dbReference type="NCBI Taxonomy" id="384678"/>
    <lineage>
        <taxon>Bacteria</taxon>
        <taxon>Pseudomonadati</taxon>
        <taxon>Pseudomonadota</taxon>
        <taxon>Alphaproteobacteria</taxon>
        <taxon>Rhodobacterales</taxon>
        <taxon>Paracoccaceae</taxon>
        <taxon>Paracoccus</taxon>
    </lineage>
</organism>
<dbReference type="InterPro" id="IPR023346">
    <property type="entry name" value="Lysozyme-like_dom_sf"/>
</dbReference>
<dbReference type="AlphaFoldDB" id="A0A562NKI2"/>
<sequence length="198" mass="21021">MKDNFDACMTQVFLHEGGYADDPADPGGETNFGISKRSYPEENIKGMTRARAAQIYRRDFWDAVSGDSLPAGLDLLAFDPAVNSGVSRGAKWLQQALGVPDDGKIGPKTIAAARAAHPVAVIDRACDLRLAFLRTLKTWPRYGKGWTARVESIREVATAMAASKPAAPVTTPTTSPAAPGFIGIALAIAAAAAFFLTR</sequence>
<proteinExistence type="predicted"/>
<feature type="domain" description="Peptidoglycan binding" evidence="3">
    <location>
        <begin position="89"/>
        <end position="150"/>
    </location>
</feature>
<keyword evidence="1" id="KW-1133">Transmembrane helix</keyword>
<keyword evidence="1" id="KW-0472">Membrane</keyword>
<name>A0A562NKI2_9RHOB</name>
<evidence type="ECO:0000259" key="3">
    <source>
        <dbReference type="Pfam" id="PF09374"/>
    </source>
</evidence>
<dbReference type="Proteomes" id="UP000316225">
    <property type="component" value="Unassembled WGS sequence"/>
</dbReference>
<keyword evidence="1" id="KW-0812">Transmembrane</keyword>
<keyword evidence="5" id="KW-1185">Reference proteome</keyword>
<reference evidence="4 5" key="1">
    <citation type="journal article" date="2015" name="Stand. Genomic Sci.">
        <title>Genomic Encyclopedia of Bacterial and Archaeal Type Strains, Phase III: the genomes of soil and plant-associated and newly described type strains.</title>
        <authorList>
            <person name="Whitman W.B."/>
            <person name="Woyke T."/>
            <person name="Klenk H.P."/>
            <person name="Zhou Y."/>
            <person name="Lilburn T.G."/>
            <person name="Beck B.J."/>
            <person name="De Vos P."/>
            <person name="Vandamme P."/>
            <person name="Eisen J.A."/>
            <person name="Garrity G."/>
            <person name="Hugenholtz P."/>
            <person name="Kyrpides N.C."/>
        </authorList>
    </citation>
    <scope>NUCLEOTIDE SEQUENCE [LARGE SCALE GENOMIC DNA]</scope>
    <source>
        <strain evidence="4 5">CGMCC 1.5364</strain>
    </source>
</reference>
<comment type="caution">
    <text evidence="4">The sequence shown here is derived from an EMBL/GenBank/DDBJ whole genome shotgun (WGS) entry which is preliminary data.</text>
</comment>
<dbReference type="Pfam" id="PF05838">
    <property type="entry name" value="Glyco_hydro_108"/>
    <property type="match status" value="1"/>
</dbReference>
<dbReference type="Gene3D" id="1.20.141.10">
    <property type="entry name" value="Chitosanase, subunit A, domain 1"/>
    <property type="match status" value="1"/>
</dbReference>
<dbReference type="RefSeq" id="WP_145398510.1">
    <property type="nucleotide sequence ID" value="NZ_VLKU01000008.1"/>
</dbReference>
<dbReference type="InterPro" id="IPR018537">
    <property type="entry name" value="Peptidoglycan-bd_3"/>
</dbReference>
<dbReference type="EMBL" id="VLKU01000008">
    <property type="protein sequence ID" value="TWI32727.1"/>
    <property type="molecule type" value="Genomic_DNA"/>
</dbReference>
<accession>A0A562NKI2</accession>
<dbReference type="OrthoDB" id="9815229at2"/>
<protein>
    <submittedName>
        <fullName evidence="4">Lysozyme family protein</fullName>
    </submittedName>
</protein>
<evidence type="ECO:0000313" key="5">
    <source>
        <dbReference type="Proteomes" id="UP000316225"/>
    </source>
</evidence>
<feature type="transmembrane region" description="Helical" evidence="1">
    <location>
        <begin position="177"/>
        <end position="196"/>
    </location>
</feature>
<feature type="domain" description="TtsA-like Glycoside hydrolase family 108" evidence="2">
    <location>
        <begin position="10"/>
        <end position="85"/>
    </location>
</feature>
<dbReference type="SUPFAM" id="SSF53955">
    <property type="entry name" value="Lysozyme-like"/>
    <property type="match status" value="1"/>
</dbReference>